<accession>A0A6G0Z572</accession>
<dbReference type="PANTHER" id="PTHR46169:SF25">
    <property type="entry name" value="ZINC FINGER BED DOMAIN-CONTAINING PROTEIN 1-LIKE-RELATED"/>
    <property type="match status" value="1"/>
</dbReference>
<sequence length="366" mass="41319">MKTINRIGTNTTNLWSHLKSKHGKKYLELDHIRRGLLISNVCAINPQENLDIDLDSPIIKQNEINVHVNSQNPSTSKLVLKQPLLSTTKKGNVITLAYFIAVDMMPYNIVAKKGFKLYTKALNASYNIPNRKTITDSKIPKLYNETKTNVESIINNTYFLSFTTDCSICLGCIELLEDHTGENLADPLQLLLLDYNLSVPNQELGLSSFLKTYKNGHYKKLILSDEEIDILKCITTVLKPVREITDHLVGENYVTASAIYPVIYNLKTKLSEVVNANNNDMNDNTSDKKCKEIKTKIFTCIITVLVKRYDNNTVLKISMITSVASERVFSKGGLVVIDHRTSLSNEHMSQLVYLSMNKDYVPKPIA</sequence>
<evidence type="ECO:0000313" key="1">
    <source>
        <dbReference type="EMBL" id="KAF0765778.1"/>
    </source>
</evidence>
<dbReference type="InterPro" id="IPR052717">
    <property type="entry name" value="Vacuolar_transposase_reg"/>
</dbReference>
<reference evidence="1 2" key="1">
    <citation type="submission" date="2019-08" db="EMBL/GenBank/DDBJ databases">
        <title>Whole genome of Aphis craccivora.</title>
        <authorList>
            <person name="Voronova N.V."/>
            <person name="Shulinski R.S."/>
            <person name="Bandarenka Y.V."/>
            <person name="Zhorov D.G."/>
            <person name="Warner D."/>
        </authorList>
    </citation>
    <scope>NUCLEOTIDE SEQUENCE [LARGE SCALE GENOMIC DNA]</scope>
    <source>
        <strain evidence="1">180601</strain>
        <tissue evidence="1">Whole Body</tissue>
    </source>
</reference>
<dbReference type="SUPFAM" id="SSF140996">
    <property type="entry name" value="Hermes dimerisation domain"/>
    <property type="match status" value="1"/>
</dbReference>
<name>A0A6G0Z572_APHCR</name>
<protein>
    <submittedName>
        <fullName evidence="1">Uncharacterized protein</fullName>
    </submittedName>
</protein>
<proteinExistence type="predicted"/>
<dbReference type="EMBL" id="VUJU01001326">
    <property type="protein sequence ID" value="KAF0765778.1"/>
    <property type="molecule type" value="Genomic_DNA"/>
</dbReference>
<dbReference type="GO" id="GO:0006357">
    <property type="term" value="P:regulation of transcription by RNA polymerase II"/>
    <property type="evidence" value="ECO:0007669"/>
    <property type="project" value="TreeGrafter"/>
</dbReference>
<dbReference type="SUPFAM" id="SSF53098">
    <property type="entry name" value="Ribonuclease H-like"/>
    <property type="match status" value="1"/>
</dbReference>
<dbReference type="PANTHER" id="PTHR46169">
    <property type="entry name" value="DNA REPLICATION-RELATED ELEMENT FACTOR, ISOFORM A"/>
    <property type="match status" value="1"/>
</dbReference>
<dbReference type="AlphaFoldDB" id="A0A6G0Z572"/>
<dbReference type="Proteomes" id="UP000478052">
    <property type="component" value="Unassembled WGS sequence"/>
</dbReference>
<gene>
    <name evidence="1" type="ORF">FWK35_00012303</name>
</gene>
<evidence type="ECO:0000313" key="2">
    <source>
        <dbReference type="Proteomes" id="UP000478052"/>
    </source>
</evidence>
<dbReference type="GO" id="GO:0005634">
    <property type="term" value="C:nucleus"/>
    <property type="evidence" value="ECO:0007669"/>
    <property type="project" value="TreeGrafter"/>
</dbReference>
<comment type="caution">
    <text evidence="1">The sequence shown here is derived from an EMBL/GenBank/DDBJ whole genome shotgun (WGS) entry which is preliminary data.</text>
</comment>
<dbReference type="OrthoDB" id="6615594at2759"/>
<organism evidence="1 2">
    <name type="scientific">Aphis craccivora</name>
    <name type="common">Cowpea aphid</name>
    <dbReference type="NCBI Taxonomy" id="307492"/>
    <lineage>
        <taxon>Eukaryota</taxon>
        <taxon>Metazoa</taxon>
        <taxon>Ecdysozoa</taxon>
        <taxon>Arthropoda</taxon>
        <taxon>Hexapoda</taxon>
        <taxon>Insecta</taxon>
        <taxon>Pterygota</taxon>
        <taxon>Neoptera</taxon>
        <taxon>Paraneoptera</taxon>
        <taxon>Hemiptera</taxon>
        <taxon>Sternorrhyncha</taxon>
        <taxon>Aphidomorpha</taxon>
        <taxon>Aphidoidea</taxon>
        <taxon>Aphididae</taxon>
        <taxon>Aphidini</taxon>
        <taxon>Aphis</taxon>
        <taxon>Aphis</taxon>
    </lineage>
</organism>
<keyword evidence="2" id="KW-1185">Reference proteome</keyword>
<dbReference type="InterPro" id="IPR012337">
    <property type="entry name" value="RNaseH-like_sf"/>
</dbReference>